<dbReference type="Gene3D" id="3.40.50.2300">
    <property type="match status" value="1"/>
</dbReference>
<dbReference type="AlphaFoldDB" id="A0A1G8PQT0"/>
<evidence type="ECO:0000313" key="1">
    <source>
        <dbReference type="EMBL" id="PMC58331.1"/>
    </source>
</evidence>
<accession>A0A1G8PQT0</accession>
<reference evidence="1 2" key="1">
    <citation type="submission" date="2017-09" db="EMBL/GenBank/DDBJ databases">
        <title>Bacterial strain isolated from the female urinary microbiota.</title>
        <authorList>
            <person name="Thomas-White K."/>
            <person name="Kumar N."/>
            <person name="Forster S."/>
            <person name="Putonti C."/>
            <person name="Lawley T."/>
            <person name="Wolfe A.J."/>
        </authorList>
    </citation>
    <scope>NUCLEOTIDE SEQUENCE [LARGE SCALE GENOMIC DNA]</scope>
    <source>
        <strain evidence="1 2">UMB0852</strain>
    </source>
</reference>
<dbReference type="EMBL" id="PNHE01000017">
    <property type="protein sequence ID" value="PMC58331.1"/>
    <property type="molecule type" value="Genomic_DNA"/>
</dbReference>
<sequence length="59" mass="7066">MLNIFICEDHDIQRAQLENCIENYIKIQEWDCKIILSTGNPDDLLNHLRKYPLTRGLFF</sequence>
<evidence type="ECO:0000313" key="2">
    <source>
        <dbReference type="Proteomes" id="UP000235682"/>
    </source>
</evidence>
<name>A0A1G8PQT0_9LACT</name>
<proteinExistence type="predicted"/>
<keyword evidence="2" id="KW-1185">Reference proteome</keyword>
<protein>
    <recommendedName>
        <fullName evidence="3">DNA-binding response regulator</fullName>
    </recommendedName>
</protein>
<gene>
    <name evidence="1" type="ORF">CJ205_04955</name>
</gene>
<dbReference type="Proteomes" id="UP000235682">
    <property type="component" value="Unassembled WGS sequence"/>
</dbReference>
<dbReference type="STRING" id="84521.SAMN04487994_10823"/>
<organism evidence="1 2">
    <name type="scientific">Dolosicoccus paucivorans</name>
    <dbReference type="NCBI Taxonomy" id="84521"/>
    <lineage>
        <taxon>Bacteria</taxon>
        <taxon>Bacillati</taxon>
        <taxon>Bacillota</taxon>
        <taxon>Bacilli</taxon>
        <taxon>Lactobacillales</taxon>
        <taxon>Aerococcaceae</taxon>
        <taxon>Dolosicoccus</taxon>
    </lineage>
</organism>
<evidence type="ECO:0008006" key="3">
    <source>
        <dbReference type="Google" id="ProtNLM"/>
    </source>
</evidence>
<comment type="caution">
    <text evidence="1">The sequence shown here is derived from an EMBL/GenBank/DDBJ whole genome shotgun (WGS) entry which is preliminary data.</text>
</comment>